<keyword evidence="1" id="KW-0472">Membrane</keyword>
<evidence type="ECO:0008006" key="4">
    <source>
        <dbReference type="Google" id="ProtNLM"/>
    </source>
</evidence>
<proteinExistence type="predicted"/>
<name>A0ABN1BA02_9ACTN</name>
<evidence type="ECO:0000313" key="3">
    <source>
        <dbReference type="Proteomes" id="UP001500909"/>
    </source>
</evidence>
<organism evidence="2 3">
    <name type="scientific">Streptomyces olivaceiscleroticus</name>
    <dbReference type="NCBI Taxonomy" id="68245"/>
    <lineage>
        <taxon>Bacteria</taxon>
        <taxon>Bacillati</taxon>
        <taxon>Actinomycetota</taxon>
        <taxon>Actinomycetes</taxon>
        <taxon>Kitasatosporales</taxon>
        <taxon>Streptomycetaceae</taxon>
        <taxon>Streptomyces</taxon>
    </lineage>
</organism>
<gene>
    <name evidence="2" type="ORF">GCM10010361_67770</name>
</gene>
<feature type="transmembrane region" description="Helical" evidence="1">
    <location>
        <begin position="47"/>
        <end position="65"/>
    </location>
</feature>
<sequence length="73" mass="8091">MKGYAKGFLGLAGWFALIQGLMGLGGRFFTDTEWGLLHRWVDTPPLWAYVTMLLVGVAVVAWCEMDRKKANAG</sequence>
<comment type="caution">
    <text evidence="2">The sequence shown here is derived from an EMBL/GenBank/DDBJ whole genome shotgun (WGS) entry which is preliminary data.</text>
</comment>
<evidence type="ECO:0000313" key="2">
    <source>
        <dbReference type="EMBL" id="GAA0493048.1"/>
    </source>
</evidence>
<dbReference type="RefSeq" id="WP_346099286.1">
    <property type="nucleotide sequence ID" value="NZ_BAAABY010000053.1"/>
</dbReference>
<keyword evidence="1" id="KW-0812">Transmembrane</keyword>
<dbReference type="Proteomes" id="UP001500909">
    <property type="component" value="Unassembled WGS sequence"/>
</dbReference>
<dbReference type="EMBL" id="BAAABY010000053">
    <property type="protein sequence ID" value="GAA0493048.1"/>
    <property type="molecule type" value="Genomic_DNA"/>
</dbReference>
<keyword evidence="3" id="KW-1185">Reference proteome</keyword>
<reference evidence="2 3" key="1">
    <citation type="journal article" date="2019" name="Int. J. Syst. Evol. Microbiol.">
        <title>The Global Catalogue of Microorganisms (GCM) 10K type strain sequencing project: providing services to taxonomists for standard genome sequencing and annotation.</title>
        <authorList>
            <consortium name="The Broad Institute Genomics Platform"/>
            <consortium name="The Broad Institute Genome Sequencing Center for Infectious Disease"/>
            <person name="Wu L."/>
            <person name="Ma J."/>
        </authorList>
    </citation>
    <scope>NUCLEOTIDE SEQUENCE [LARGE SCALE GENOMIC DNA]</scope>
    <source>
        <strain evidence="2 3">JCM 4805</strain>
    </source>
</reference>
<accession>A0ABN1BA02</accession>
<evidence type="ECO:0000256" key="1">
    <source>
        <dbReference type="SAM" id="Phobius"/>
    </source>
</evidence>
<keyword evidence="1" id="KW-1133">Transmembrane helix</keyword>
<protein>
    <recommendedName>
        <fullName evidence="4">ABC transporter permease</fullName>
    </recommendedName>
</protein>